<dbReference type="OrthoDB" id="6513042at2759"/>
<keyword evidence="4" id="KW-1185">Reference proteome</keyword>
<accession>A0A3P6RZ91</accession>
<evidence type="ECO:0000259" key="2">
    <source>
        <dbReference type="Pfam" id="PF05183"/>
    </source>
</evidence>
<dbReference type="Pfam" id="PF05183">
    <property type="entry name" value="RdRP"/>
    <property type="match status" value="1"/>
</dbReference>
<name>A0A3P6RZ91_CYLGO</name>
<evidence type="ECO:0000256" key="1">
    <source>
        <dbReference type="RuleBase" id="RU363098"/>
    </source>
</evidence>
<organism evidence="3 4">
    <name type="scientific">Cylicostephanus goldi</name>
    <name type="common">Nematode worm</name>
    <dbReference type="NCBI Taxonomy" id="71465"/>
    <lineage>
        <taxon>Eukaryota</taxon>
        <taxon>Metazoa</taxon>
        <taxon>Ecdysozoa</taxon>
        <taxon>Nematoda</taxon>
        <taxon>Chromadorea</taxon>
        <taxon>Rhabditida</taxon>
        <taxon>Rhabditina</taxon>
        <taxon>Rhabditomorpha</taxon>
        <taxon>Strongyloidea</taxon>
        <taxon>Strongylidae</taxon>
        <taxon>Cylicostephanus</taxon>
    </lineage>
</organism>
<dbReference type="EMBL" id="UYRV01016181">
    <property type="protein sequence ID" value="VDK61723.1"/>
    <property type="molecule type" value="Genomic_DNA"/>
</dbReference>
<protein>
    <recommendedName>
        <fullName evidence="1">RNA-dependent RNA polymerase</fullName>
        <ecNumber evidence="1">2.7.7.48</ecNumber>
    </recommendedName>
</protein>
<comment type="catalytic activity">
    <reaction evidence="1">
        <text>RNA(n) + a ribonucleoside 5'-triphosphate = RNA(n+1) + diphosphate</text>
        <dbReference type="Rhea" id="RHEA:21248"/>
        <dbReference type="Rhea" id="RHEA-COMP:14527"/>
        <dbReference type="Rhea" id="RHEA-COMP:17342"/>
        <dbReference type="ChEBI" id="CHEBI:33019"/>
        <dbReference type="ChEBI" id="CHEBI:61557"/>
        <dbReference type="ChEBI" id="CHEBI:140395"/>
        <dbReference type="EC" id="2.7.7.48"/>
    </reaction>
</comment>
<dbReference type="Proteomes" id="UP000271889">
    <property type="component" value="Unassembled WGS sequence"/>
</dbReference>
<dbReference type="GO" id="GO:0003723">
    <property type="term" value="F:RNA binding"/>
    <property type="evidence" value="ECO:0007669"/>
    <property type="project" value="UniProtKB-KW"/>
</dbReference>
<feature type="domain" description="RDRP core" evidence="2">
    <location>
        <begin position="1"/>
        <end position="83"/>
    </location>
</feature>
<dbReference type="GO" id="GO:0003968">
    <property type="term" value="F:RNA-directed RNA polymerase activity"/>
    <property type="evidence" value="ECO:0007669"/>
    <property type="project" value="UniProtKB-KW"/>
</dbReference>
<reference evidence="3 4" key="1">
    <citation type="submission" date="2018-11" db="EMBL/GenBank/DDBJ databases">
        <authorList>
            <consortium name="Pathogen Informatics"/>
        </authorList>
    </citation>
    <scope>NUCLEOTIDE SEQUENCE [LARGE SCALE GENOMIC DNA]</scope>
</reference>
<evidence type="ECO:0000313" key="4">
    <source>
        <dbReference type="Proteomes" id="UP000271889"/>
    </source>
</evidence>
<dbReference type="InterPro" id="IPR057596">
    <property type="entry name" value="RDRP_core"/>
</dbReference>
<proteinExistence type="inferred from homology"/>
<gene>
    <name evidence="3" type="ORF">CGOC_LOCUS5357</name>
</gene>
<keyword evidence="1" id="KW-0694">RNA-binding</keyword>
<dbReference type="AlphaFoldDB" id="A0A3P6RZ91"/>
<keyword evidence="1" id="KW-0808">Transferase</keyword>
<comment type="similarity">
    <text evidence="1">Belongs to the RdRP family.</text>
</comment>
<keyword evidence="1" id="KW-0548">Nucleotidyltransferase</keyword>
<sequence>MRDRGAYFMEKYSRRQLLEYINDYGISPEPTWQPRIDQVREELGDFVKMENVYKLMARLGQCFTQSRESGAVFQRSEYFAVPDIIGGRNSLK</sequence>
<dbReference type="EC" id="2.7.7.48" evidence="1"/>
<keyword evidence="1" id="KW-0696">RNA-directed RNA polymerase</keyword>
<evidence type="ECO:0000313" key="3">
    <source>
        <dbReference type="EMBL" id="VDK61723.1"/>
    </source>
</evidence>